<protein>
    <submittedName>
        <fullName evidence="3">Uncharacterized protein</fullName>
    </submittedName>
</protein>
<dbReference type="GO" id="GO:0015074">
    <property type="term" value="P:DNA integration"/>
    <property type="evidence" value="ECO:0007669"/>
    <property type="project" value="InterPro"/>
</dbReference>
<proteinExistence type="predicted"/>
<dbReference type="Proteomes" id="UP001059041">
    <property type="component" value="Unassembled WGS sequence"/>
</dbReference>
<dbReference type="Gene3D" id="1.10.443.10">
    <property type="entry name" value="Intergrase catalytic core"/>
    <property type="match status" value="1"/>
</dbReference>
<gene>
    <name evidence="3" type="ORF">IRJ41_002455</name>
</gene>
<feature type="region of interest" description="Disordered" evidence="2">
    <location>
        <begin position="1"/>
        <end position="41"/>
    </location>
</feature>
<dbReference type="GO" id="GO:0006310">
    <property type="term" value="P:DNA recombination"/>
    <property type="evidence" value="ECO:0007669"/>
    <property type="project" value="UniProtKB-KW"/>
</dbReference>
<evidence type="ECO:0000313" key="3">
    <source>
        <dbReference type="EMBL" id="KAI7789709.1"/>
    </source>
</evidence>
<dbReference type="InterPro" id="IPR013762">
    <property type="entry name" value="Integrase-like_cat_sf"/>
</dbReference>
<comment type="caution">
    <text evidence="3">The sequence shown here is derived from an EMBL/GenBank/DDBJ whole genome shotgun (WGS) entry which is preliminary data.</text>
</comment>
<feature type="compositionally biased region" description="Low complexity" evidence="2">
    <location>
        <begin position="1"/>
        <end position="27"/>
    </location>
</feature>
<keyword evidence="1" id="KW-0233">DNA recombination</keyword>
<sequence length="490" mass="56162">MKCCPLQSSKPPTLTLPLSVTPSPSSPAVGHLQSPRSKSLPQFPDHVAVLNHLMEQYRRHQEGPDPTPKLRDNVTSNVYRVKKFIAYMAKGGGKLQTLEFLDDTDRMRRWVKTLRVMAIKETTINHYLKNVAQFLDYMAATPPPTCRLSKRVLLAIRREVRMMLRCMKCPVTLHQMAVKRAKDGQLISKALLEKCREEAKRNIPKILDELGQDKAQKMQFRLYGYVTAFLASIYGHRCGVFQNMTIDEVRNAVKTSSTYLIHVNMHKTNQAFGPAQIALSTEEYKWFERFLGMKDKLVGGTAAKYIFFTSTPNPCKNLNNYFQAAWAEMGLPRSPTFTDLRSAIATHARNNGSVEDRTKMSRFMCHDTRTADKFYACNLSSKEAWEHRQLFEKVLEWPDNVVNVCKRPQQHSHSAQQRVMCLHPHLCFSTACDVGLSLIFTFDLCTIQHVCGFCMYLSHSALCYMKWGVFSSSLVSLYIVWCRPKPHFDL</sequence>
<dbReference type="GO" id="GO:0003677">
    <property type="term" value="F:DNA binding"/>
    <property type="evidence" value="ECO:0007669"/>
    <property type="project" value="InterPro"/>
</dbReference>
<keyword evidence="4" id="KW-1185">Reference proteome</keyword>
<dbReference type="AlphaFoldDB" id="A0A9W7W8V7"/>
<dbReference type="EMBL" id="JAFHDT010000374">
    <property type="protein sequence ID" value="KAI7789709.1"/>
    <property type="molecule type" value="Genomic_DNA"/>
</dbReference>
<dbReference type="SUPFAM" id="SSF56349">
    <property type="entry name" value="DNA breaking-rejoining enzymes"/>
    <property type="match status" value="1"/>
</dbReference>
<reference evidence="3" key="1">
    <citation type="submission" date="2021-02" db="EMBL/GenBank/DDBJ databases">
        <title>Comparative genomics reveals that relaxation of natural selection precedes convergent phenotypic evolution of cavefish.</title>
        <authorList>
            <person name="Peng Z."/>
        </authorList>
    </citation>
    <scope>NUCLEOTIDE SEQUENCE</scope>
    <source>
        <tissue evidence="3">Muscle</tissue>
    </source>
</reference>
<accession>A0A9W7W8V7</accession>
<dbReference type="PANTHER" id="PTHR47306">
    <property type="entry name" value="SI:CH211-178J18.4-RELATED"/>
    <property type="match status" value="1"/>
</dbReference>
<organism evidence="3 4">
    <name type="scientific">Triplophysa rosa</name>
    <name type="common">Cave loach</name>
    <dbReference type="NCBI Taxonomy" id="992332"/>
    <lineage>
        <taxon>Eukaryota</taxon>
        <taxon>Metazoa</taxon>
        <taxon>Chordata</taxon>
        <taxon>Craniata</taxon>
        <taxon>Vertebrata</taxon>
        <taxon>Euteleostomi</taxon>
        <taxon>Actinopterygii</taxon>
        <taxon>Neopterygii</taxon>
        <taxon>Teleostei</taxon>
        <taxon>Ostariophysi</taxon>
        <taxon>Cypriniformes</taxon>
        <taxon>Nemacheilidae</taxon>
        <taxon>Triplophysa</taxon>
    </lineage>
</organism>
<name>A0A9W7W8V7_TRIRA</name>
<dbReference type="PANTHER" id="PTHR47306:SF2">
    <property type="entry name" value="CORE-BINDING (CB) DOMAIN-CONTAINING PROTEIN"/>
    <property type="match status" value="1"/>
</dbReference>
<dbReference type="InterPro" id="IPR011010">
    <property type="entry name" value="DNA_brk_join_enz"/>
</dbReference>
<evidence type="ECO:0000313" key="4">
    <source>
        <dbReference type="Proteomes" id="UP001059041"/>
    </source>
</evidence>
<evidence type="ECO:0000256" key="2">
    <source>
        <dbReference type="SAM" id="MobiDB-lite"/>
    </source>
</evidence>
<evidence type="ECO:0000256" key="1">
    <source>
        <dbReference type="ARBA" id="ARBA00023172"/>
    </source>
</evidence>